<sequence>RAQPGISFYVESVLYPTERVISVMITDDRKITGDKFVITLPQAWRQAHDLSKGNYVTTMFREGESGPLVMMPKDAKLDELRKGLIVALIDGPSVNEARELSLRLNALATQLDRVAEVVA</sequence>
<comment type="caution">
    <text evidence="1">The sequence shown here is derived from an EMBL/GenBank/DDBJ whole genome shotgun (WGS) entry which is preliminary data.</text>
</comment>
<evidence type="ECO:0000313" key="1">
    <source>
        <dbReference type="EMBL" id="GAG53900.1"/>
    </source>
</evidence>
<protein>
    <submittedName>
        <fullName evidence="1">Uncharacterized protein</fullName>
    </submittedName>
</protein>
<accession>X0YDG1</accession>
<dbReference type="AlphaFoldDB" id="X0YDG1"/>
<organism evidence="1">
    <name type="scientific">marine sediment metagenome</name>
    <dbReference type="NCBI Taxonomy" id="412755"/>
    <lineage>
        <taxon>unclassified sequences</taxon>
        <taxon>metagenomes</taxon>
        <taxon>ecological metagenomes</taxon>
    </lineage>
</organism>
<reference evidence="1" key="1">
    <citation type="journal article" date="2014" name="Front. Microbiol.">
        <title>High frequency of phylogenetically diverse reductive dehalogenase-homologous genes in deep subseafloor sedimentary metagenomes.</title>
        <authorList>
            <person name="Kawai M."/>
            <person name="Futagami T."/>
            <person name="Toyoda A."/>
            <person name="Takaki Y."/>
            <person name="Nishi S."/>
            <person name="Hori S."/>
            <person name="Arai W."/>
            <person name="Tsubouchi T."/>
            <person name="Morono Y."/>
            <person name="Uchiyama I."/>
            <person name="Ito T."/>
            <person name="Fujiyama A."/>
            <person name="Inagaki F."/>
            <person name="Takami H."/>
        </authorList>
    </citation>
    <scope>NUCLEOTIDE SEQUENCE</scope>
    <source>
        <strain evidence="1">Expedition CK06-06</strain>
    </source>
</reference>
<name>X0YDG1_9ZZZZ</name>
<gene>
    <name evidence="1" type="ORF">S01H4_16140</name>
</gene>
<proteinExistence type="predicted"/>
<feature type="non-terminal residue" evidence="1">
    <location>
        <position position="1"/>
    </location>
</feature>
<dbReference type="EMBL" id="BART01007071">
    <property type="protein sequence ID" value="GAG53900.1"/>
    <property type="molecule type" value="Genomic_DNA"/>
</dbReference>